<dbReference type="PROSITE" id="PS51257">
    <property type="entry name" value="PROKAR_LIPOPROTEIN"/>
    <property type="match status" value="1"/>
</dbReference>
<dbReference type="AlphaFoldDB" id="A0A1H5LIB0"/>
<dbReference type="RefSeq" id="WP_093112629.1">
    <property type="nucleotide sequence ID" value="NZ_FNGG01000002.1"/>
</dbReference>
<dbReference type="Proteomes" id="UP000199448">
    <property type="component" value="Unassembled WGS sequence"/>
</dbReference>
<dbReference type="Gene3D" id="3.60.21.10">
    <property type="match status" value="1"/>
</dbReference>
<dbReference type="InterPro" id="IPR004843">
    <property type="entry name" value="Calcineurin-like_PHP"/>
</dbReference>
<keyword evidence="3" id="KW-1185">Reference proteome</keyword>
<protein>
    <submittedName>
        <fullName evidence="2">Calcineurin-like phosphoesterase</fullName>
    </submittedName>
</protein>
<feature type="domain" description="Calcineurin-like phosphoesterase" evidence="1">
    <location>
        <begin position="68"/>
        <end position="243"/>
    </location>
</feature>
<name>A0A1H5LIB0_9FLAO</name>
<dbReference type="Pfam" id="PF00149">
    <property type="entry name" value="Metallophos"/>
    <property type="match status" value="1"/>
</dbReference>
<evidence type="ECO:0000313" key="3">
    <source>
        <dbReference type="Proteomes" id="UP000199448"/>
    </source>
</evidence>
<dbReference type="GO" id="GO:0016787">
    <property type="term" value="F:hydrolase activity"/>
    <property type="evidence" value="ECO:0007669"/>
    <property type="project" value="InterPro"/>
</dbReference>
<dbReference type="InterPro" id="IPR029052">
    <property type="entry name" value="Metallo-depent_PP-like"/>
</dbReference>
<sequence length="1238" mass="141253">MKENNKFLTLIVLIAFTACSTYNVPKYKEGEPKADFSYPTDKKIEKSFYLLGDGGYALPGGTSEGLLAFKTYLDSVKQFGNYTFFLGDNIYPDGLVREDHPLRERAEYRLDAQLDAVENYDGKVIFIPGNHDWYNEGVPGLKREKDYLEEVLEREDVFHPDPGCAFESIEVSENIQLLVVDSQWYLTNWDNHPSINDECPIKTREALFLEIESELKKNQNKTVVFALHHPLYTNGVHGGHYNFNQHLYPSQKKIPVPILGSLAMLIRTSGGVSIQDAQNLRYKTLVKRLSTISKQWGNVIFVSGHEHSLQYIEHEGVKQIVSGSGSKATNVSLGNDGLFAIEGQGFAVLDVFEDGSTWASFYGSFDNQPKLLYQKEVFPAPKPVNLDTLATSFPKFVEASVYEPEETEKNEVYESVWGDRYREIYGTKIKAEVVDLDTLFGGLEVVRTGGGHQTRSLRLKDKQGRDYNLRAIKKSAVQFLQTVAFKDASVESEFENTLAEDIIEDFYTSAHPYGFMAIPTLSKAAGIFHTNPKLYYVPKQKALGPYNDEYGDELYMIVERPEENWTGYESFGSPDHDIESTSGVFERLRRDEKYRLDEEAYIRARIFDMLVGDWDRHQDQWRWSEFEDEEGNHLFKPIPRDRDQVFSNFDGAFLATLRGLTGIANQFALYNEDIKDVEWFNSAALGLDRSLLQNTGREEWIEQAKYLQEHITDEVINAAFSRLPEETRGESSENIIKSLKARRENLVDITKRYYKVLAKTAIVTGTDKDDHIEVERLPKGKTKVTVFRIKEGKKADVVNSRVYSDEFTKQIWVYGLDDDDIFEVFGEGEDPLLTRLIGGQNNDVYRIRNGKNLKVYDHKSKPNTIEVNQGGDINFTDDYEVNIFDKDRKIYSTTRVIPAVGYNPDDGIKIGLRGSYTTYGFRRNPFTSRHSISGGYYFATQGFDVYYDGEFANVFGTYNLMIGAHFTSPNFTRNFFGYGNDTFNPEDELGKDYNRVKISRIGGEAGFVRESPFGSYFKYVATFEGVEVEETEGRFITEEFADSPDFFNRKYFLGIEGTFRYESYNDVINPSNGMKFELVVGGKMNTQHTDNFYGYINPYLGFFRGITRSDKLVLNPRVQAEINLGDDFEFYQAANLGGDNGLRAYRLHRFAGESAFATGADLRYSFNQFKTPVLPVQIGVFVGYEAGKIWQDGEDSNPWHESYGGGFWVTSAQALSGRFNFFTGEEGFRFSFGFGLNF</sequence>
<dbReference type="STRING" id="390640.SAMN04488034_102301"/>
<reference evidence="2 3" key="1">
    <citation type="submission" date="2016-10" db="EMBL/GenBank/DDBJ databases">
        <authorList>
            <person name="de Groot N.N."/>
        </authorList>
    </citation>
    <scope>NUCLEOTIDE SEQUENCE [LARGE SCALE GENOMIC DNA]</scope>
    <source>
        <strain evidence="2 3">DSM 23553</strain>
    </source>
</reference>
<dbReference type="EMBL" id="FNUG01000002">
    <property type="protein sequence ID" value="SEE76813.1"/>
    <property type="molecule type" value="Genomic_DNA"/>
</dbReference>
<organism evidence="2 3">
    <name type="scientific">Salinimicrobium catena</name>
    <dbReference type="NCBI Taxonomy" id="390640"/>
    <lineage>
        <taxon>Bacteria</taxon>
        <taxon>Pseudomonadati</taxon>
        <taxon>Bacteroidota</taxon>
        <taxon>Flavobacteriia</taxon>
        <taxon>Flavobacteriales</taxon>
        <taxon>Flavobacteriaceae</taxon>
        <taxon>Salinimicrobium</taxon>
    </lineage>
</organism>
<evidence type="ECO:0000313" key="2">
    <source>
        <dbReference type="EMBL" id="SEE76813.1"/>
    </source>
</evidence>
<evidence type="ECO:0000259" key="1">
    <source>
        <dbReference type="Pfam" id="PF00149"/>
    </source>
</evidence>
<dbReference type="OrthoDB" id="333971at2"/>
<accession>A0A1H5LIB0</accession>
<gene>
    <name evidence="2" type="ORF">SAMN04488034_102301</name>
</gene>
<dbReference type="SUPFAM" id="SSF56300">
    <property type="entry name" value="Metallo-dependent phosphatases"/>
    <property type="match status" value="1"/>
</dbReference>
<proteinExistence type="predicted"/>